<evidence type="ECO:0000313" key="1">
    <source>
        <dbReference type="EMBL" id="MBB5317488.1"/>
    </source>
</evidence>
<dbReference type="Proteomes" id="UP000568106">
    <property type="component" value="Unassembled WGS sequence"/>
</dbReference>
<accession>A0A7W8MRC7</accession>
<protein>
    <submittedName>
        <fullName evidence="1">Uncharacterized protein</fullName>
    </submittedName>
</protein>
<gene>
    <name evidence="1" type="ORF">HDF09_002157</name>
</gene>
<proteinExistence type="predicted"/>
<keyword evidence="2" id="KW-1185">Reference proteome</keyword>
<dbReference type="EMBL" id="JACHDY010000002">
    <property type="protein sequence ID" value="MBB5317488.1"/>
    <property type="molecule type" value="Genomic_DNA"/>
</dbReference>
<sequence length="49" mass="5125">MNVVEDILQATGVAFDLGVEAGFGLVDEVAVMLPLDAAFEAEGDEGGRW</sequence>
<name>A0A7W8MRC7_9BACT</name>
<comment type="caution">
    <text evidence="1">The sequence shown here is derived from an EMBL/GenBank/DDBJ whole genome shotgun (WGS) entry which is preliminary data.</text>
</comment>
<evidence type="ECO:0000313" key="2">
    <source>
        <dbReference type="Proteomes" id="UP000568106"/>
    </source>
</evidence>
<organism evidence="1 2">
    <name type="scientific">Tunturiibacter empetritectus</name>
    <dbReference type="NCBI Taxonomy" id="3069691"/>
    <lineage>
        <taxon>Bacteria</taxon>
        <taxon>Pseudomonadati</taxon>
        <taxon>Acidobacteriota</taxon>
        <taxon>Terriglobia</taxon>
        <taxon>Terriglobales</taxon>
        <taxon>Acidobacteriaceae</taxon>
        <taxon>Tunturiibacter</taxon>
    </lineage>
</organism>
<reference evidence="1" key="1">
    <citation type="submission" date="2020-08" db="EMBL/GenBank/DDBJ databases">
        <title>Genomic Encyclopedia of Type Strains, Phase IV (KMG-V): Genome sequencing to study the core and pangenomes of soil and plant-associated prokaryotes.</title>
        <authorList>
            <person name="Whitman W."/>
        </authorList>
    </citation>
    <scope>NUCLEOTIDE SEQUENCE [LARGE SCALE GENOMIC DNA]</scope>
    <source>
        <strain evidence="1">M8UP27</strain>
    </source>
</reference>
<dbReference type="AlphaFoldDB" id="A0A7W8MRC7"/>